<feature type="chain" id="PRO_5042943442" description="Minor extracellular protease vpr" evidence="10">
    <location>
        <begin position="25"/>
        <end position="917"/>
    </location>
</feature>
<dbReference type="PANTHER" id="PTHR43806">
    <property type="entry name" value="PEPTIDASE S8"/>
    <property type="match status" value="1"/>
</dbReference>
<gene>
    <name evidence="13" type="ORF">SLS62_009755</name>
</gene>
<dbReference type="CDD" id="cd07489">
    <property type="entry name" value="Peptidases_S8_5"/>
    <property type="match status" value="1"/>
</dbReference>
<dbReference type="InterPro" id="IPR050131">
    <property type="entry name" value="Peptidase_S8_subtilisin-like"/>
</dbReference>
<dbReference type="GO" id="GO:0004252">
    <property type="term" value="F:serine-type endopeptidase activity"/>
    <property type="evidence" value="ECO:0007669"/>
    <property type="project" value="UniProtKB-UniRule"/>
</dbReference>
<dbReference type="PRINTS" id="PR00723">
    <property type="entry name" value="SUBTILISIN"/>
</dbReference>
<feature type="domain" description="Peptidase S8/S53" evidence="11">
    <location>
        <begin position="174"/>
        <end position="598"/>
    </location>
</feature>
<dbReference type="Pfam" id="PF06280">
    <property type="entry name" value="fn3_5"/>
    <property type="match status" value="1"/>
</dbReference>
<dbReference type="AlphaFoldDB" id="A0AAN9YHY1"/>
<accession>A0AAN9YHY1</accession>
<dbReference type="Gene3D" id="2.60.40.1710">
    <property type="entry name" value="Subtilisin-like superfamily"/>
    <property type="match status" value="1"/>
</dbReference>
<evidence type="ECO:0000256" key="9">
    <source>
        <dbReference type="SAM" id="MobiDB-lite"/>
    </source>
</evidence>
<dbReference type="InterPro" id="IPR010435">
    <property type="entry name" value="C5a/SBT2-like_Fn3"/>
</dbReference>
<sequence>MRIAKSGLALLGLVSSSAATVADATTTQARDNAIVPGAYIVEFNEGAEASSLYDELRADGLAVDHRMDLNYQLFKGASFRLANASEHEPKTAAATVSKILGKAHVKEIWPVRGIQFPKLEPHQNGTTTPASQEQRRRRRREAAAAAAAEEGAEDTYSTHVMTQVDKLRAEGLTGKGIRIGVVDTGVDYTHPALGGCFGSGCRVAYGWDLTGDDYASGSDAPAPDPDPFDSCQGHGTHVAGIVMAQPNEMGFTGAAPDVTLGMYKVSGCPGYTTNEILIAAFNRAYEEGSDIISCSAGDDSGWAGDPWAVAASRIADAGVPVVVALGNSGNLGVWTAASPASGLSVAGIGSAHNTVLPSIVTAGFWSSTSTNGTESKFGWKQGHPTLAETNLTLPLWAASYNTTIEDDACEPLPDDTPDLSTSITLLRTASACQYDAQAKNVAAKGGKYIMFYMPDDNGMDEPYVYADGILGTGNTTPKQANEWIEVLKAGENVTLRIVDVDSARPAVVDLSNGPAAGYTSPLTSWGPTWEVEVKPQFLAPGGWILSTFPIKQGEYAVNAGTSMACPFAAAVFALVGEKRGTLDAHTLRRILSATSKPNQWNDETKAYDLLAPVAQQGAGLIQAYDAAYATVIPSVSSISFNDSDHFTGNHTFSLENTGTEDVTFTLGHAKSVTVYSYGLGTLSAARFPPPTVEDWAEITFETDKVTVPAGGSADVAFTAEPPSSAGLNATLLPVYGGYITLNGTDNSSLVVPYLGVAGSLYDAPILRPWFNENAGAGGVFLSSTDNHFNIPIPANTSFSIPRPGSNSAASAYPKLVVLPTIGSQELHIDVVPISGNTSLPTYNWLGTKSVGQLPELPLKFVPRTGYSFTFTGSLADGGVVEAGTYKLVTSALKIFGDANKTEDWEVVESVPFTLNYV</sequence>
<reference evidence="13 14" key="1">
    <citation type="submission" date="2024-02" db="EMBL/GenBank/DDBJ databases">
        <title>De novo assembly and annotation of 12 fungi associated with fruit tree decline syndrome in Ontario, Canada.</title>
        <authorList>
            <person name="Sulman M."/>
            <person name="Ellouze W."/>
            <person name="Ilyukhin E."/>
        </authorList>
    </citation>
    <scope>NUCLEOTIDE SEQUENCE [LARGE SCALE GENOMIC DNA]</scope>
    <source>
        <strain evidence="13 14">M11/M66-122</strain>
    </source>
</reference>
<feature type="active site" description="Charge relay system" evidence="6 7">
    <location>
        <position position="183"/>
    </location>
</feature>
<dbReference type="Gene3D" id="3.40.50.200">
    <property type="entry name" value="Peptidase S8/S53 domain"/>
    <property type="match status" value="2"/>
</dbReference>
<evidence type="ECO:0000259" key="12">
    <source>
        <dbReference type="Pfam" id="PF06280"/>
    </source>
</evidence>
<comment type="similarity">
    <text evidence="1 7 8">Belongs to the peptidase S8 family.</text>
</comment>
<dbReference type="InterPro" id="IPR015500">
    <property type="entry name" value="Peptidase_S8_subtilisin-rel"/>
</dbReference>
<dbReference type="InterPro" id="IPR036852">
    <property type="entry name" value="Peptidase_S8/S53_dom_sf"/>
</dbReference>
<comment type="caution">
    <text evidence="13">The sequence shown here is derived from an EMBL/GenBank/DDBJ whole genome shotgun (WGS) entry which is preliminary data.</text>
</comment>
<dbReference type="Pfam" id="PF00082">
    <property type="entry name" value="Peptidase_S8"/>
    <property type="match status" value="1"/>
</dbReference>
<evidence type="ECO:0000256" key="8">
    <source>
        <dbReference type="RuleBase" id="RU003355"/>
    </source>
</evidence>
<dbReference type="CDD" id="cd02124">
    <property type="entry name" value="PA_PoS1_like"/>
    <property type="match status" value="1"/>
</dbReference>
<evidence type="ECO:0000256" key="1">
    <source>
        <dbReference type="ARBA" id="ARBA00011073"/>
    </source>
</evidence>
<evidence type="ECO:0000313" key="13">
    <source>
        <dbReference type="EMBL" id="KAK7745578.1"/>
    </source>
</evidence>
<dbReference type="GO" id="GO:0006508">
    <property type="term" value="P:proteolysis"/>
    <property type="evidence" value="ECO:0007669"/>
    <property type="project" value="UniProtKB-KW"/>
</dbReference>
<organism evidence="13 14">
    <name type="scientific">Diatrype stigma</name>
    <dbReference type="NCBI Taxonomy" id="117547"/>
    <lineage>
        <taxon>Eukaryota</taxon>
        <taxon>Fungi</taxon>
        <taxon>Dikarya</taxon>
        <taxon>Ascomycota</taxon>
        <taxon>Pezizomycotina</taxon>
        <taxon>Sordariomycetes</taxon>
        <taxon>Xylariomycetidae</taxon>
        <taxon>Xylariales</taxon>
        <taxon>Diatrypaceae</taxon>
        <taxon>Diatrype</taxon>
    </lineage>
</organism>
<dbReference type="SUPFAM" id="SSF52743">
    <property type="entry name" value="Subtilisin-like"/>
    <property type="match status" value="1"/>
</dbReference>
<dbReference type="InterPro" id="IPR034187">
    <property type="entry name" value="Peptidases_S8_5"/>
</dbReference>
<dbReference type="PROSITE" id="PS00136">
    <property type="entry name" value="SUBTILASE_ASP"/>
    <property type="match status" value="1"/>
</dbReference>
<evidence type="ECO:0000256" key="2">
    <source>
        <dbReference type="ARBA" id="ARBA00022670"/>
    </source>
</evidence>
<dbReference type="GO" id="GO:0016020">
    <property type="term" value="C:membrane"/>
    <property type="evidence" value="ECO:0007669"/>
    <property type="project" value="InterPro"/>
</dbReference>
<protein>
    <recommendedName>
        <fullName evidence="15">Minor extracellular protease vpr</fullName>
    </recommendedName>
</protein>
<feature type="domain" description="C5a peptidase/Subtilisin-like protease SBT2-like Fn3-like" evidence="12">
    <location>
        <begin position="638"/>
        <end position="754"/>
    </location>
</feature>
<evidence type="ECO:0008006" key="15">
    <source>
        <dbReference type="Google" id="ProtNLM"/>
    </source>
</evidence>
<keyword evidence="4 7" id="KW-0378">Hydrolase</keyword>
<keyword evidence="5 7" id="KW-0720">Serine protease</keyword>
<evidence type="ECO:0000259" key="11">
    <source>
        <dbReference type="Pfam" id="PF00082"/>
    </source>
</evidence>
<feature type="region of interest" description="Disordered" evidence="9">
    <location>
        <begin position="116"/>
        <end position="139"/>
    </location>
</feature>
<dbReference type="InterPro" id="IPR023827">
    <property type="entry name" value="Peptidase_S8_Asp-AS"/>
</dbReference>
<keyword evidence="14" id="KW-1185">Reference proteome</keyword>
<evidence type="ECO:0000313" key="14">
    <source>
        <dbReference type="Proteomes" id="UP001320420"/>
    </source>
</evidence>
<feature type="compositionally biased region" description="Polar residues" evidence="9">
    <location>
        <begin position="123"/>
        <end position="132"/>
    </location>
</feature>
<evidence type="ECO:0000256" key="7">
    <source>
        <dbReference type="PROSITE-ProRule" id="PRU01240"/>
    </source>
</evidence>
<dbReference type="EMBL" id="JAKJXP020000108">
    <property type="protein sequence ID" value="KAK7745578.1"/>
    <property type="molecule type" value="Genomic_DNA"/>
</dbReference>
<keyword evidence="3 10" id="KW-0732">Signal</keyword>
<evidence type="ECO:0000256" key="10">
    <source>
        <dbReference type="SAM" id="SignalP"/>
    </source>
</evidence>
<dbReference type="Proteomes" id="UP001320420">
    <property type="component" value="Unassembled WGS sequence"/>
</dbReference>
<dbReference type="PANTHER" id="PTHR43806:SF66">
    <property type="entry name" value="SERIN ENDOPEPTIDASE"/>
    <property type="match status" value="1"/>
</dbReference>
<keyword evidence="2 7" id="KW-0645">Protease</keyword>
<dbReference type="InterPro" id="IPR023828">
    <property type="entry name" value="Peptidase_S8_Ser-AS"/>
</dbReference>
<dbReference type="InterPro" id="IPR000209">
    <property type="entry name" value="Peptidase_S8/S53_dom"/>
</dbReference>
<evidence type="ECO:0000256" key="4">
    <source>
        <dbReference type="ARBA" id="ARBA00022801"/>
    </source>
</evidence>
<proteinExistence type="inferred from homology"/>
<evidence type="ECO:0000256" key="5">
    <source>
        <dbReference type="ARBA" id="ARBA00022825"/>
    </source>
</evidence>
<dbReference type="PROSITE" id="PS51892">
    <property type="entry name" value="SUBTILASE"/>
    <property type="match status" value="1"/>
</dbReference>
<name>A0AAN9YHY1_9PEZI</name>
<evidence type="ECO:0000256" key="3">
    <source>
        <dbReference type="ARBA" id="ARBA00022729"/>
    </source>
</evidence>
<dbReference type="PROSITE" id="PS00138">
    <property type="entry name" value="SUBTILASE_SER"/>
    <property type="match status" value="1"/>
</dbReference>
<evidence type="ECO:0000256" key="6">
    <source>
        <dbReference type="PIRSR" id="PIRSR615500-1"/>
    </source>
</evidence>
<feature type="active site" description="Charge relay system" evidence="6 7">
    <location>
        <position position="234"/>
    </location>
</feature>
<feature type="active site" description="Charge relay system" evidence="6 7">
    <location>
        <position position="562"/>
    </location>
</feature>
<feature type="signal peptide" evidence="10">
    <location>
        <begin position="1"/>
        <end position="24"/>
    </location>
</feature>